<dbReference type="NCBIfam" id="TIGR01396">
    <property type="entry name" value="FlgB"/>
    <property type="match status" value="1"/>
</dbReference>
<sequence>MNRLTQALEFQSQALLLRADRQGLLASNIANADTPGYEAREMDFARALREATGTASEPPSPPLAVTDAAHVAQPVFSDETTSTLIWARHSQDAVDRNTVDLDRERASMAENTVKYEAALRFINGSLRTLGDAMKSHNQG</sequence>
<evidence type="ECO:0000256" key="5">
    <source>
        <dbReference type="ARBA" id="ARBA00024934"/>
    </source>
</evidence>
<dbReference type="EMBL" id="JBBUTF010000004">
    <property type="protein sequence ID" value="MEK8025507.1"/>
    <property type="molecule type" value="Genomic_DNA"/>
</dbReference>
<dbReference type="Pfam" id="PF00460">
    <property type="entry name" value="Flg_bb_rod"/>
    <property type="match status" value="1"/>
</dbReference>
<comment type="similarity">
    <text evidence="2 6">Belongs to the flagella basal body rod proteins family.</text>
</comment>
<evidence type="ECO:0000256" key="2">
    <source>
        <dbReference type="ARBA" id="ARBA00009677"/>
    </source>
</evidence>
<dbReference type="PROSITE" id="PS00588">
    <property type="entry name" value="FLAGELLA_BB_ROD"/>
    <property type="match status" value="1"/>
</dbReference>
<evidence type="ECO:0000256" key="1">
    <source>
        <dbReference type="ARBA" id="ARBA00004117"/>
    </source>
</evidence>
<accession>A0ABU9B6K1</accession>
<evidence type="ECO:0000256" key="3">
    <source>
        <dbReference type="ARBA" id="ARBA00014376"/>
    </source>
</evidence>
<keyword evidence="9" id="KW-1185">Reference proteome</keyword>
<proteinExistence type="inferred from homology"/>
<organism evidence="8 9">
    <name type="scientific">Pseudaquabacterium rugosum</name>
    <dbReference type="NCBI Taxonomy" id="2984194"/>
    <lineage>
        <taxon>Bacteria</taxon>
        <taxon>Pseudomonadati</taxon>
        <taxon>Pseudomonadota</taxon>
        <taxon>Betaproteobacteria</taxon>
        <taxon>Burkholderiales</taxon>
        <taxon>Sphaerotilaceae</taxon>
        <taxon>Pseudaquabacterium</taxon>
    </lineage>
</organism>
<keyword evidence="8" id="KW-0969">Cilium</keyword>
<evidence type="ECO:0000313" key="9">
    <source>
        <dbReference type="Proteomes" id="UP001368500"/>
    </source>
</evidence>
<evidence type="ECO:0000259" key="7">
    <source>
        <dbReference type="Pfam" id="PF00460"/>
    </source>
</evidence>
<keyword evidence="4 6" id="KW-0975">Bacterial flagellum</keyword>
<dbReference type="RefSeq" id="WP_341373280.1">
    <property type="nucleotide sequence ID" value="NZ_JBBUTF010000004.1"/>
</dbReference>
<evidence type="ECO:0000313" key="8">
    <source>
        <dbReference type="EMBL" id="MEK8025507.1"/>
    </source>
</evidence>
<protein>
    <recommendedName>
        <fullName evidence="3 6">Flagellar basal body rod protein FlgB</fullName>
    </recommendedName>
</protein>
<keyword evidence="8" id="KW-0966">Cell projection</keyword>
<name>A0ABU9B6K1_9BURK</name>
<comment type="subcellular location">
    <subcellularLocation>
        <location evidence="1 6">Bacterial flagellum basal body</location>
    </subcellularLocation>
</comment>
<dbReference type="InterPro" id="IPR019776">
    <property type="entry name" value="Flagellar_basal_body_rod_CS"/>
</dbReference>
<dbReference type="PANTHER" id="PTHR30435:SF12">
    <property type="entry name" value="FLAGELLAR BASAL BODY ROD PROTEIN FLGB"/>
    <property type="match status" value="1"/>
</dbReference>
<keyword evidence="8" id="KW-0282">Flagellum</keyword>
<dbReference type="PANTHER" id="PTHR30435">
    <property type="entry name" value="FLAGELLAR PROTEIN"/>
    <property type="match status" value="1"/>
</dbReference>
<dbReference type="PIRSF" id="PIRSF002889">
    <property type="entry name" value="Rod_FlgB"/>
    <property type="match status" value="1"/>
</dbReference>
<comment type="subunit">
    <text evidence="6">The basal body constitutes a major portion of the flagellar organelle and consists of a number of rings mounted on a central rod.</text>
</comment>
<evidence type="ECO:0000256" key="4">
    <source>
        <dbReference type="ARBA" id="ARBA00023143"/>
    </source>
</evidence>
<dbReference type="InterPro" id="IPR006300">
    <property type="entry name" value="FlgB"/>
</dbReference>
<dbReference type="Proteomes" id="UP001368500">
    <property type="component" value="Unassembled WGS sequence"/>
</dbReference>
<comment type="caution">
    <text evidence="8">The sequence shown here is derived from an EMBL/GenBank/DDBJ whole genome shotgun (WGS) entry which is preliminary data.</text>
</comment>
<dbReference type="InterPro" id="IPR001444">
    <property type="entry name" value="Flag_bb_rod_N"/>
</dbReference>
<reference evidence="8 9" key="1">
    <citation type="submission" date="2024-04" db="EMBL/GenBank/DDBJ databases">
        <title>Novel species of the genus Ideonella isolated from streams.</title>
        <authorList>
            <person name="Lu H."/>
        </authorList>
    </citation>
    <scope>NUCLEOTIDE SEQUENCE [LARGE SCALE GENOMIC DNA]</scope>
    <source>
        <strain evidence="8 9">BYS139W</strain>
    </source>
</reference>
<feature type="domain" description="Flagellar basal body rod protein N-terminal" evidence="7">
    <location>
        <begin position="8"/>
        <end position="37"/>
    </location>
</feature>
<comment type="function">
    <text evidence="5 6">Structural component of flagellum, the bacterial motility apparatus. Part of the rod structure of flagellar basal body.</text>
</comment>
<evidence type="ECO:0000256" key="6">
    <source>
        <dbReference type="PIRNR" id="PIRNR002889"/>
    </source>
</evidence>
<gene>
    <name evidence="8" type="primary">flgB</name>
    <name evidence="8" type="ORF">AACH11_05985</name>
</gene>